<evidence type="ECO:0000313" key="2">
    <source>
        <dbReference type="EMBL" id="ART99374.1"/>
    </source>
</evidence>
<protein>
    <submittedName>
        <fullName evidence="2">Uncharacterized protein</fullName>
    </submittedName>
</protein>
<proteinExistence type="predicted"/>
<dbReference type="AlphaFoldDB" id="A0A1Y0E6Y2"/>
<evidence type="ECO:0000256" key="1">
    <source>
        <dbReference type="SAM" id="MobiDB-lite"/>
    </source>
</evidence>
<dbReference type="EMBL" id="CP021431">
    <property type="protein sequence ID" value="ART99374.1"/>
    <property type="molecule type" value="Genomic_DNA"/>
</dbReference>
<dbReference type="Proteomes" id="UP000195273">
    <property type="component" value="Chromosome"/>
</dbReference>
<feature type="compositionally biased region" description="Low complexity" evidence="1">
    <location>
        <begin position="88"/>
        <end position="100"/>
    </location>
</feature>
<feature type="compositionally biased region" description="Basic and acidic residues" evidence="1">
    <location>
        <begin position="101"/>
        <end position="113"/>
    </location>
</feature>
<dbReference type="RefSeq" id="WP_087205631.1">
    <property type="nucleotide sequence ID" value="NZ_CP021431.1"/>
</dbReference>
<sequence>MAQTTDISYLIEEKLPNNYRAMAVSIKEDFALITIVLDNDVHLEISLDELKFIARGFTTLPDWVAEADEVAGPTRNTNGKPIVKSTIKTETSAPAASTAADEPKAPRHGARWKEEDDQKLLRAFRDAKQDVMDIARTFGRSPSSIVSRLLLLDAIEVIPKR</sequence>
<reference evidence="2 3" key="1">
    <citation type="submission" date="2017-05" db="EMBL/GenBank/DDBJ databases">
        <title>Genome Sequence of Loktanella vestfoldensis Strain SMR4r Isolated from a Culture of the Diatom Skeletonema marinoi.</title>
        <authorList>
            <person name="Topel M."/>
            <person name="Pinder M.I.M."/>
            <person name="Johansson O.N."/>
            <person name="Kourtchenko O."/>
            <person name="Godhe A."/>
            <person name="Clarke A.K."/>
        </authorList>
    </citation>
    <scope>NUCLEOTIDE SEQUENCE [LARGE SCALE GENOMIC DNA]</scope>
    <source>
        <strain evidence="2 3">SMR4r</strain>
    </source>
</reference>
<gene>
    <name evidence="2" type="ORF">LOKVESSMR4R_00026</name>
</gene>
<accession>A0A1Y0E6Y2</accession>
<name>A0A1Y0E6Y2_9RHOB</name>
<feature type="region of interest" description="Disordered" evidence="1">
    <location>
        <begin position="71"/>
        <end position="113"/>
    </location>
</feature>
<keyword evidence="3" id="KW-1185">Reference proteome</keyword>
<organism evidence="2 3">
    <name type="scientific">Yoonia vestfoldensis</name>
    <dbReference type="NCBI Taxonomy" id="245188"/>
    <lineage>
        <taxon>Bacteria</taxon>
        <taxon>Pseudomonadati</taxon>
        <taxon>Pseudomonadota</taxon>
        <taxon>Alphaproteobacteria</taxon>
        <taxon>Rhodobacterales</taxon>
        <taxon>Paracoccaceae</taxon>
        <taxon>Yoonia</taxon>
    </lineage>
</organism>
<dbReference type="KEGG" id="lvs:LOKVESSMR4R_00026"/>
<evidence type="ECO:0000313" key="3">
    <source>
        <dbReference type="Proteomes" id="UP000195273"/>
    </source>
</evidence>